<dbReference type="InterPro" id="IPR017853">
    <property type="entry name" value="GH"/>
</dbReference>
<dbReference type="EMBL" id="CP097503">
    <property type="protein sequence ID" value="URD82785.1"/>
    <property type="molecule type" value="Genomic_DNA"/>
</dbReference>
<dbReference type="PANTHER" id="PTHR10353:SF29">
    <property type="entry name" value="BETA-GLUCOSIDASE 11"/>
    <property type="match status" value="1"/>
</dbReference>
<name>A0A9E7JIV8_9LILI</name>
<feature type="compositionally biased region" description="Basic and acidic residues" evidence="4">
    <location>
        <begin position="1"/>
        <end position="15"/>
    </location>
</feature>
<dbReference type="FunFam" id="3.20.20.80:FF:000022">
    <property type="entry name" value="Beta-glucosidase 11"/>
    <property type="match status" value="1"/>
</dbReference>
<protein>
    <submittedName>
        <fullName evidence="5">Glycosyl hydrolase family 1</fullName>
    </submittedName>
</protein>
<dbReference type="OrthoDB" id="65569at2759"/>
<dbReference type="SUPFAM" id="SSF51445">
    <property type="entry name" value="(Trans)glycosidases"/>
    <property type="match status" value="1"/>
</dbReference>
<dbReference type="InterPro" id="IPR001360">
    <property type="entry name" value="Glyco_hydro_1"/>
</dbReference>
<accession>A0A9E7JIV8</accession>
<feature type="region of interest" description="Disordered" evidence="4">
    <location>
        <begin position="1"/>
        <end position="28"/>
    </location>
</feature>
<dbReference type="GO" id="GO:0005975">
    <property type="term" value="P:carbohydrate metabolic process"/>
    <property type="evidence" value="ECO:0007669"/>
    <property type="project" value="InterPro"/>
</dbReference>
<feature type="compositionally biased region" description="Polar residues" evidence="4">
    <location>
        <begin position="19"/>
        <end position="28"/>
    </location>
</feature>
<sequence length="676" mass="76165">MNAHRDEHRETEERPATGPSRNTPAELTSTVPVSLSAVGFATPLARRQGTLCPFLVSIFDRHTDVTPSTTTSLDATMRRHPSTARSGLCAPISEQYKACLRPHNTAPEGGVVQMGSWRALLQRRLLLLSALVVAARVKALSRDDFPAGFIFGAGTSAYQVVEGAAAEGGRTPSIWDTFTHAGRTFDKSTGDVAADQYHKYKEDVKLMHEMGFDAYRFSISWSRVIPNGRGPVNPQGLRYYNNLIDELKRYGIEPHVTLYHFDLPQALEDEYAGQLSPKIVEDFTAYANVCFSEFGDRVKYWITINEPNIDPVLGHDFGIFAPGRCSYPFGLNCTKGNSSSEPYIAAHNLLLSHASAAALYKEKYQVRSFFRLSLHSRQLHIDLVEQVKQGGYIGITLLGLWYEPFTDLAEDKAAAKRAMDFQIGWFVDPLVYGTYPSVMREFVGSRLPSFQPEESKMLRGSFDFVGLNHYSAVFLEAATDDPDESGRDYYTDMSVKLAIPNIILTKVPRTLPILKQTVRTSSNRNQNSHQDFVSDDAPSFPAAPWALQKLLEYMKVTYGNPPVMIHENGYPEFNVDPANGQHEQDDDRRTNFIQQYIESMLPSIRNGSNVRGYFAWSFIDCYELATGYTSRYGLVGVDFTTKNRTRYYRHSGKWYSKFLEHNGEGRNVDIEETFLF</sequence>
<dbReference type="Gene3D" id="3.20.20.80">
    <property type="entry name" value="Glycosidases"/>
    <property type="match status" value="1"/>
</dbReference>
<keyword evidence="2 5" id="KW-0378">Hydrolase</keyword>
<dbReference type="GO" id="GO:0008422">
    <property type="term" value="F:beta-glucosidase activity"/>
    <property type="evidence" value="ECO:0007669"/>
    <property type="project" value="TreeGrafter"/>
</dbReference>
<organism evidence="5 6">
    <name type="scientific">Musa troglodytarum</name>
    <name type="common">fe'i banana</name>
    <dbReference type="NCBI Taxonomy" id="320322"/>
    <lineage>
        <taxon>Eukaryota</taxon>
        <taxon>Viridiplantae</taxon>
        <taxon>Streptophyta</taxon>
        <taxon>Embryophyta</taxon>
        <taxon>Tracheophyta</taxon>
        <taxon>Spermatophyta</taxon>
        <taxon>Magnoliopsida</taxon>
        <taxon>Liliopsida</taxon>
        <taxon>Zingiberales</taxon>
        <taxon>Musaceae</taxon>
        <taxon>Musa</taxon>
    </lineage>
</organism>
<comment type="similarity">
    <text evidence="1 3">Belongs to the glycosyl hydrolase 1 family.</text>
</comment>
<evidence type="ECO:0000256" key="3">
    <source>
        <dbReference type="RuleBase" id="RU003690"/>
    </source>
</evidence>
<dbReference type="PANTHER" id="PTHR10353">
    <property type="entry name" value="GLYCOSYL HYDROLASE"/>
    <property type="match status" value="1"/>
</dbReference>
<gene>
    <name evidence="5" type="ORF">MUK42_02508</name>
</gene>
<dbReference type="AlphaFoldDB" id="A0A9E7JIV8"/>
<dbReference type="PRINTS" id="PR00131">
    <property type="entry name" value="GLHYDRLASE1"/>
</dbReference>
<keyword evidence="6" id="KW-1185">Reference proteome</keyword>
<proteinExistence type="inferred from homology"/>
<dbReference type="Pfam" id="PF00232">
    <property type="entry name" value="Glyco_hydro_1"/>
    <property type="match status" value="1"/>
</dbReference>
<evidence type="ECO:0000256" key="4">
    <source>
        <dbReference type="SAM" id="MobiDB-lite"/>
    </source>
</evidence>
<evidence type="ECO:0000313" key="5">
    <source>
        <dbReference type="EMBL" id="URD82785.1"/>
    </source>
</evidence>
<dbReference type="Proteomes" id="UP001055439">
    <property type="component" value="Chromosome 10"/>
</dbReference>
<evidence type="ECO:0000256" key="1">
    <source>
        <dbReference type="ARBA" id="ARBA00010838"/>
    </source>
</evidence>
<evidence type="ECO:0000256" key="2">
    <source>
        <dbReference type="ARBA" id="ARBA00022801"/>
    </source>
</evidence>
<reference evidence="5" key="1">
    <citation type="submission" date="2022-05" db="EMBL/GenBank/DDBJ databases">
        <title>The Musa troglodytarum L. genome provides insights into the mechanism of non-climacteric behaviour and enrichment of carotenoids.</title>
        <authorList>
            <person name="Wang J."/>
        </authorList>
    </citation>
    <scope>NUCLEOTIDE SEQUENCE</scope>
    <source>
        <tissue evidence="5">Leaf</tissue>
    </source>
</reference>
<evidence type="ECO:0000313" key="6">
    <source>
        <dbReference type="Proteomes" id="UP001055439"/>
    </source>
</evidence>